<evidence type="ECO:0000313" key="2">
    <source>
        <dbReference type="EMBL" id="QNN56117.1"/>
    </source>
</evidence>
<evidence type="ECO:0000313" key="3">
    <source>
        <dbReference type="Proteomes" id="UP000515811"/>
    </source>
</evidence>
<reference evidence="2 3" key="1">
    <citation type="submission" date="2020-08" db="EMBL/GenBank/DDBJ databases">
        <title>Genome sequence of Diaphorobacter ruginosibacter DSM 27467T.</title>
        <authorList>
            <person name="Hyun D.-W."/>
            <person name="Bae J.-W."/>
        </authorList>
    </citation>
    <scope>NUCLEOTIDE SEQUENCE [LARGE SCALE GENOMIC DNA]</scope>
    <source>
        <strain evidence="2 3">DSM 27467</strain>
    </source>
</reference>
<organism evidence="2 3">
    <name type="scientific">Diaphorobacter ruginosibacter</name>
    <dbReference type="NCBI Taxonomy" id="1715720"/>
    <lineage>
        <taxon>Bacteria</taxon>
        <taxon>Pseudomonadati</taxon>
        <taxon>Pseudomonadota</taxon>
        <taxon>Betaproteobacteria</taxon>
        <taxon>Burkholderiales</taxon>
        <taxon>Comamonadaceae</taxon>
        <taxon>Diaphorobacter</taxon>
    </lineage>
</organism>
<dbReference type="EMBL" id="CP060714">
    <property type="protein sequence ID" value="QNN56117.1"/>
    <property type="molecule type" value="Genomic_DNA"/>
</dbReference>
<feature type="transmembrane region" description="Helical" evidence="1">
    <location>
        <begin position="6"/>
        <end position="27"/>
    </location>
</feature>
<dbReference type="AlphaFoldDB" id="A0A7G9RKJ2"/>
<accession>A0A7G9RKJ2</accession>
<evidence type="ECO:0000256" key="1">
    <source>
        <dbReference type="SAM" id="Phobius"/>
    </source>
</evidence>
<dbReference type="KEGG" id="drg:H9K76_16245"/>
<gene>
    <name evidence="2" type="ORF">H9K76_16245</name>
</gene>
<feature type="transmembrane region" description="Helical" evidence="1">
    <location>
        <begin position="154"/>
        <end position="174"/>
    </location>
</feature>
<keyword evidence="3" id="KW-1185">Reference proteome</keyword>
<feature type="transmembrane region" description="Helical" evidence="1">
    <location>
        <begin position="180"/>
        <end position="198"/>
    </location>
</feature>
<feature type="transmembrane region" description="Helical" evidence="1">
    <location>
        <begin position="66"/>
        <end position="86"/>
    </location>
</feature>
<feature type="transmembrane region" description="Helical" evidence="1">
    <location>
        <begin position="115"/>
        <end position="134"/>
    </location>
</feature>
<feature type="transmembrane region" description="Helical" evidence="1">
    <location>
        <begin position="237"/>
        <end position="256"/>
    </location>
</feature>
<protein>
    <submittedName>
        <fullName evidence="2">Uncharacterized protein</fullName>
    </submittedName>
</protein>
<keyword evidence="1" id="KW-0472">Membrane</keyword>
<dbReference type="Proteomes" id="UP000515811">
    <property type="component" value="Chromosome"/>
</dbReference>
<keyword evidence="1" id="KW-1133">Transmembrane helix</keyword>
<name>A0A7G9RKJ2_9BURK</name>
<proteinExistence type="predicted"/>
<feature type="transmembrane region" description="Helical" evidence="1">
    <location>
        <begin position="210"/>
        <end position="231"/>
    </location>
</feature>
<feature type="transmembrane region" description="Helical" evidence="1">
    <location>
        <begin position="34"/>
        <end position="54"/>
    </location>
</feature>
<sequence>MDLLSINVALLVRMVCTGLVVIGVSWAVGAFGPLIGGALAGLPMVMGPAFFFLVQSASPGFVSLTATYTLISLAATQAFVLCYLVCSRRHRPLACLGLAFAAWGATAVVCRWLPASLWLGAALFVGVTAGAIRVSRPLVDARAVVKGQAGWSTLLLRGALAGVMVASITTASGWLGASSAGILLAFPIGYTVIATTIHEKLGSASVIATLHAALMGSCSLAAFCLSLAILVVHLPPMLALLLATAASVSTTLALVLRARWRRG</sequence>
<feature type="transmembrane region" description="Helical" evidence="1">
    <location>
        <begin position="93"/>
        <end position="109"/>
    </location>
</feature>
<dbReference type="RefSeq" id="WP_187596387.1">
    <property type="nucleotide sequence ID" value="NZ_CP060714.1"/>
</dbReference>
<keyword evidence="1" id="KW-0812">Transmembrane</keyword>